<proteinExistence type="predicted"/>
<accession>A0A318S842</accession>
<dbReference type="OrthoDB" id="72488at2"/>
<protein>
    <submittedName>
        <fullName evidence="1">Uncharacterized protein</fullName>
    </submittedName>
</protein>
<dbReference type="Proteomes" id="UP000248326">
    <property type="component" value="Unassembled WGS sequence"/>
</dbReference>
<gene>
    <name evidence="1" type="ORF">DES52_10356</name>
</gene>
<comment type="caution">
    <text evidence="1">The sequence shown here is derived from an EMBL/GenBank/DDBJ whole genome shotgun (WGS) entry which is preliminary data.</text>
</comment>
<name>A0A318S842_9DEIO</name>
<dbReference type="RefSeq" id="WP_110885592.1">
    <property type="nucleotide sequence ID" value="NZ_QJSX01000003.1"/>
</dbReference>
<dbReference type="AlphaFoldDB" id="A0A318S842"/>
<evidence type="ECO:0000313" key="1">
    <source>
        <dbReference type="EMBL" id="PYE55226.1"/>
    </source>
</evidence>
<organism evidence="1 2">
    <name type="scientific">Deinococcus yavapaiensis KR-236</name>
    <dbReference type="NCBI Taxonomy" id="694435"/>
    <lineage>
        <taxon>Bacteria</taxon>
        <taxon>Thermotogati</taxon>
        <taxon>Deinococcota</taxon>
        <taxon>Deinococci</taxon>
        <taxon>Deinococcales</taxon>
        <taxon>Deinococcaceae</taxon>
        <taxon>Deinococcus</taxon>
    </lineage>
</organism>
<dbReference type="EMBL" id="QJSX01000003">
    <property type="protein sequence ID" value="PYE55226.1"/>
    <property type="molecule type" value="Genomic_DNA"/>
</dbReference>
<reference evidence="1 2" key="1">
    <citation type="submission" date="2018-06" db="EMBL/GenBank/DDBJ databases">
        <title>Genomic Encyclopedia of Type Strains, Phase IV (KMG-IV): sequencing the most valuable type-strain genomes for metagenomic binning, comparative biology and taxonomic classification.</title>
        <authorList>
            <person name="Goeker M."/>
        </authorList>
    </citation>
    <scope>NUCLEOTIDE SEQUENCE [LARGE SCALE GENOMIC DNA]</scope>
    <source>
        <strain evidence="1 2">DSM 18048</strain>
    </source>
</reference>
<keyword evidence="2" id="KW-1185">Reference proteome</keyword>
<evidence type="ECO:0000313" key="2">
    <source>
        <dbReference type="Proteomes" id="UP000248326"/>
    </source>
</evidence>
<sequence>MSTVEFHDERGQLLENAADFANAEKIVKVWAERNDFERVVFHQEGDKLWVQLGEHKLNYWMPHQALKNGSSDDIEMQLDFARGAQRREAAGYEKFDR</sequence>